<comment type="caution">
    <text evidence="6">The sequence shown here is derived from an EMBL/GenBank/DDBJ whole genome shotgun (WGS) entry which is preliminary data.</text>
</comment>
<dbReference type="InterPro" id="IPR018335">
    <property type="entry name" value="Tscrpt_reg_HTH_Crp-type_CS"/>
</dbReference>
<name>A0ABS7VUW4_9HYPH</name>
<dbReference type="SMART" id="SM00419">
    <property type="entry name" value="HTH_CRP"/>
    <property type="match status" value="1"/>
</dbReference>
<evidence type="ECO:0000259" key="4">
    <source>
        <dbReference type="PROSITE" id="PS50042"/>
    </source>
</evidence>
<keyword evidence="2" id="KW-0238">DNA-binding</keyword>
<dbReference type="PANTHER" id="PTHR24567">
    <property type="entry name" value="CRP FAMILY TRANSCRIPTIONAL REGULATORY PROTEIN"/>
    <property type="match status" value="1"/>
</dbReference>
<dbReference type="CDD" id="cd00038">
    <property type="entry name" value="CAP_ED"/>
    <property type="match status" value="1"/>
</dbReference>
<feature type="domain" description="HTH crp-type" evidence="5">
    <location>
        <begin position="154"/>
        <end position="228"/>
    </location>
</feature>
<gene>
    <name evidence="6" type="ORF">K9B37_20540</name>
</gene>
<dbReference type="PROSITE" id="PS00042">
    <property type="entry name" value="HTH_CRP_1"/>
    <property type="match status" value="1"/>
</dbReference>
<dbReference type="PANTHER" id="PTHR24567:SF75">
    <property type="entry name" value="FUMARATE AND NITRATE REDUCTION REGULATORY PROTEIN"/>
    <property type="match status" value="1"/>
</dbReference>
<evidence type="ECO:0000256" key="1">
    <source>
        <dbReference type="ARBA" id="ARBA00023015"/>
    </source>
</evidence>
<evidence type="ECO:0000256" key="3">
    <source>
        <dbReference type="ARBA" id="ARBA00023163"/>
    </source>
</evidence>
<dbReference type="Gene3D" id="1.10.10.10">
    <property type="entry name" value="Winged helix-like DNA-binding domain superfamily/Winged helix DNA-binding domain"/>
    <property type="match status" value="1"/>
</dbReference>
<dbReference type="PROSITE" id="PS51063">
    <property type="entry name" value="HTH_CRP_2"/>
    <property type="match status" value="1"/>
</dbReference>
<dbReference type="InterPro" id="IPR018490">
    <property type="entry name" value="cNMP-bd_dom_sf"/>
</dbReference>
<accession>A0ABS7VUW4</accession>
<dbReference type="InterPro" id="IPR014710">
    <property type="entry name" value="RmlC-like_jellyroll"/>
</dbReference>
<evidence type="ECO:0000313" key="7">
    <source>
        <dbReference type="Proteomes" id="UP000704176"/>
    </source>
</evidence>
<dbReference type="Pfam" id="PF00027">
    <property type="entry name" value="cNMP_binding"/>
    <property type="match status" value="1"/>
</dbReference>
<sequence>MMTSHYRPPCQACTSCDTRRMAVCSALQDDEVAELERAMSFVRLESNTSLVEEGEPRRRVYTLTSGLLRLSLALPDGRRQITGFLMPGDYLGLADDEIYAQTAEAVVPSGLCSFSVRDMDRLMERYPRLRDRLHLMTRAALRQARETQMILGRLAPSEKVASFLLHMSNRAAAYGRPESPVPLPMTRTDIADYLGLTIETVSRTFTKLKTQGLIRLPDPHSVEIVDKSRLAVVAGLTVH</sequence>
<dbReference type="Pfam" id="PF13545">
    <property type="entry name" value="HTH_Crp_2"/>
    <property type="match status" value="1"/>
</dbReference>
<dbReference type="SUPFAM" id="SSF51206">
    <property type="entry name" value="cAMP-binding domain-like"/>
    <property type="match status" value="1"/>
</dbReference>
<dbReference type="InterPro" id="IPR050397">
    <property type="entry name" value="Env_Response_Regulators"/>
</dbReference>
<protein>
    <submittedName>
        <fullName evidence="6">Helix-turn-helix domain-containing protein</fullName>
    </submittedName>
</protein>
<dbReference type="InterPro" id="IPR036388">
    <property type="entry name" value="WH-like_DNA-bd_sf"/>
</dbReference>
<keyword evidence="3" id="KW-0804">Transcription</keyword>
<organism evidence="6 7">
    <name type="scientific">Microvirga puerhi</name>
    <dbReference type="NCBI Taxonomy" id="2876078"/>
    <lineage>
        <taxon>Bacteria</taxon>
        <taxon>Pseudomonadati</taxon>
        <taxon>Pseudomonadota</taxon>
        <taxon>Alphaproteobacteria</taxon>
        <taxon>Hyphomicrobiales</taxon>
        <taxon>Methylobacteriaceae</taxon>
        <taxon>Microvirga</taxon>
    </lineage>
</organism>
<dbReference type="SMART" id="SM00100">
    <property type="entry name" value="cNMP"/>
    <property type="match status" value="1"/>
</dbReference>
<dbReference type="PROSITE" id="PS50042">
    <property type="entry name" value="CNMP_BINDING_3"/>
    <property type="match status" value="1"/>
</dbReference>
<evidence type="ECO:0000313" key="6">
    <source>
        <dbReference type="EMBL" id="MBZ6078653.1"/>
    </source>
</evidence>
<evidence type="ECO:0000259" key="5">
    <source>
        <dbReference type="PROSITE" id="PS51063"/>
    </source>
</evidence>
<dbReference type="InterPro" id="IPR000595">
    <property type="entry name" value="cNMP-bd_dom"/>
</dbReference>
<dbReference type="Proteomes" id="UP000704176">
    <property type="component" value="Unassembled WGS sequence"/>
</dbReference>
<feature type="domain" description="Cyclic nucleotide-binding" evidence="4">
    <location>
        <begin position="23"/>
        <end position="92"/>
    </location>
</feature>
<keyword evidence="1" id="KW-0805">Transcription regulation</keyword>
<dbReference type="InterPro" id="IPR036390">
    <property type="entry name" value="WH_DNA-bd_sf"/>
</dbReference>
<reference evidence="6 7" key="1">
    <citation type="submission" date="2021-09" db="EMBL/GenBank/DDBJ databases">
        <title>The complete genome sequence of a new microorganism.</title>
        <authorList>
            <person name="Zi Z."/>
        </authorList>
    </citation>
    <scope>NUCLEOTIDE SEQUENCE [LARGE SCALE GENOMIC DNA]</scope>
    <source>
        <strain evidence="6 7">WGZ8</strain>
    </source>
</reference>
<dbReference type="PRINTS" id="PR00034">
    <property type="entry name" value="HTHCRP"/>
</dbReference>
<dbReference type="InterPro" id="IPR012318">
    <property type="entry name" value="HTH_CRP"/>
</dbReference>
<proteinExistence type="predicted"/>
<dbReference type="EMBL" id="JAIRBM010000020">
    <property type="protein sequence ID" value="MBZ6078653.1"/>
    <property type="molecule type" value="Genomic_DNA"/>
</dbReference>
<evidence type="ECO:0000256" key="2">
    <source>
        <dbReference type="ARBA" id="ARBA00023125"/>
    </source>
</evidence>
<dbReference type="RefSeq" id="WP_224315401.1">
    <property type="nucleotide sequence ID" value="NZ_JAIRBM010000020.1"/>
</dbReference>
<dbReference type="SUPFAM" id="SSF46785">
    <property type="entry name" value="Winged helix' DNA-binding domain"/>
    <property type="match status" value="1"/>
</dbReference>
<keyword evidence="7" id="KW-1185">Reference proteome</keyword>
<dbReference type="CDD" id="cd00092">
    <property type="entry name" value="HTH_CRP"/>
    <property type="match status" value="1"/>
</dbReference>
<dbReference type="Gene3D" id="2.60.120.10">
    <property type="entry name" value="Jelly Rolls"/>
    <property type="match status" value="1"/>
</dbReference>